<dbReference type="AlphaFoldDB" id="A0AA85IUB9"/>
<evidence type="ECO:0000313" key="11">
    <source>
        <dbReference type="WBParaSite" id="TREG1_105830.1"/>
    </source>
</evidence>
<dbReference type="InterPro" id="IPR024161">
    <property type="entry name" value="Znf_nanos-typ"/>
</dbReference>
<evidence type="ECO:0000256" key="5">
    <source>
        <dbReference type="ARBA" id="ARBA00022833"/>
    </source>
</evidence>
<reference evidence="10" key="1">
    <citation type="submission" date="2022-06" db="EMBL/GenBank/DDBJ databases">
        <authorList>
            <person name="Berger JAMES D."/>
            <person name="Berger JAMES D."/>
        </authorList>
    </citation>
    <scope>NUCLEOTIDE SEQUENCE [LARGE SCALE GENOMIC DNA]</scope>
</reference>
<evidence type="ECO:0000256" key="2">
    <source>
        <dbReference type="ARBA" id="ARBA00022490"/>
    </source>
</evidence>
<comment type="subcellular location">
    <subcellularLocation>
        <location evidence="1">Cytoplasm</location>
    </subcellularLocation>
</comment>
<dbReference type="InterPro" id="IPR038129">
    <property type="entry name" value="Nanos_sf"/>
</dbReference>
<dbReference type="GO" id="GO:0005737">
    <property type="term" value="C:cytoplasm"/>
    <property type="evidence" value="ECO:0007669"/>
    <property type="project" value="UniProtKB-SubCell"/>
</dbReference>
<keyword evidence="6 8" id="KW-0810">Translation regulation</keyword>
<reference evidence="11" key="2">
    <citation type="submission" date="2023-11" db="UniProtKB">
        <authorList>
            <consortium name="WormBaseParasite"/>
        </authorList>
    </citation>
    <scope>IDENTIFICATION</scope>
</reference>
<dbReference type="Gene3D" id="4.10.60.30">
    <property type="entry name" value="Nanos, RNA-binding domain"/>
    <property type="match status" value="1"/>
</dbReference>
<sequence length="325" mass="36322">MIDFRRTPCSSLWSAYDPRAFKLEGLSDDLENNVPSVCNTLLHALNKISVNQQSRESCPKLYDECHLNKPAAYLKQYSPSSNHISSGGGVLGSHVHTCNPITQARVHTGQPISQVRVSTQVSNNNYNSKLMAPSFYATPAPVYSSVSNPQPYSPNPGILNGTPPNVAPYICQEQYRVSRTTESSQFSDYLLLAKAFGAAVAILNMKPIKPPRHHQFPICSLRSKEWDKDTLKLHAWVNAICCQKIPRTLKKVFLAVRKRLEYDYALCAFCRNNGESPEIYVTHEVKDQEGRVTCPVLRVLTCPNCHATGDNAHTISYCPHLKQFS</sequence>
<evidence type="ECO:0000256" key="4">
    <source>
        <dbReference type="ARBA" id="ARBA00022771"/>
    </source>
</evidence>
<dbReference type="InterPro" id="IPR008705">
    <property type="entry name" value="Nanos/Xcar2"/>
</dbReference>
<feature type="domain" description="Nanos-type" evidence="9">
    <location>
        <begin position="266"/>
        <end position="320"/>
    </location>
</feature>
<evidence type="ECO:0000313" key="10">
    <source>
        <dbReference type="Proteomes" id="UP000050795"/>
    </source>
</evidence>
<dbReference type="Pfam" id="PF05741">
    <property type="entry name" value="zf-nanos"/>
    <property type="match status" value="1"/>
</dbReference>
<dbReference type="PROSITE" id="PS51522">
    <property type="entry name" value="ZF_NANOS"/>
    <property type="match status" value="1"/>
</dbReference>
<dbReference type="GO" id="GO:0006417">
    <property type="term" value="P:regulation of translation"/>
    <property type="evidence" value="ECO:0007669"/>
    <property type="project" value="UniProtKB-UniRule"/>
</dbReference>
<proteinExistence type="inferred from homology"/>
<accession>A0AA85IUB9</accession>
<dbReference type="GO" id="GO:0003723">
    <property type="term" value="F:RNA binding"/>
    <property type="evidence" value="ECO:0007669"/>
    <property type="project" value="UniProtKB-UniRule"/>
</dbReference>
<evidence type="ECO:0000256" key="3">
    <source>
        <dbReference type="ARBA" id="ARBA00022723"/>
    </source>
</evidence>
<keyword evidence="7 8" id="KW-0694">RNA-binding</keyword>
<comment type="similarity">
    <text evidence="8">Belongs to the nanos family.</text>
</comment>
<keyword evidence="4 8" id="KW-0863">Zinc-finger</keyword>
<name>A0AA85IUB9_TRIRE</name>
<keyword evidence="5" id="KW-0862">Zinc</keyword>
<dbReference type="Proteomes" id="UP000050795">
    <property type="component" value="Unassembled WGS sequence"/>
</dbReference>
<evidence type="ECO:0000256" key="1">
    <source>
        <dbReference type="ARBA" id="ARBA00004496"/>
    </source>
</evidence>
<evidence type="ECO:0000256" key="7">
    <source>
        <dbReference type="ARBA" id="ARBA00022884"/>
    </source>
</evidence>
<evidence type="ECO:0000259" key="9">
    <source>
        <dbReference type="PROSITE" id="PS51522"/>
    </source>
</evidence>
<protein>
    <recommendedName>
        <fullName evidence="9">Nanos-type domain-containing protein</fullName>
    </recommendedName>
</protein>
<evidence type="ECO:0000256" key="6">
    <source>
        <dbReference type="ARBA" id="ARBA00022845"/>
    </source>
</evidence>
<evidence type="ECO:0000256" key="8">
    <source>
        <dbReference type="PROSITE-ProRule" id="PRU00855"/>
    </source>
</evidence>
<dbReference type="PANTHER" id="PTHR12887">
    <property type="entry name" value="NANOS PROTEIN"/>
    <property type="match status" value="1"/>
</dbReference>
<organism evidence="10 11">
    <name type="scientific">Trichobilharzia regenti</name>
    <name type="common">Nasal bird schistosome</name>
    <dbReference type="NCBI Taxonomy" id="157069"/>
    <lineage>
        <taxon>Eukaryota</taxon>
        <taxon>Metazoa</taxon>
        <taxon>Spiralia</taxon>
        <taxon>Lophotrochozoa</taxon>
        <taxon>Platyhelminthes</taxon>
        <taxon>Trematoda</taxon>
        <taxon>Digenea</taxon>
        <taxon>Strigeidida</taxon>
        <taxon>Schistosomatoidea</taxon>
        <taxon>Schistosomatidae</taxon>
        <taxon>Trichobilharzia</taxon>
    </lineage>
</organism>
<keyword evidence="2" id="KW-0963">Cytoplasm</keyword>
<keyword evidence="10" id="KW-1185">Reference proteome</keyword>
<dbReference type="GO" id="GO:0008270">
    <property type="term" value="F:zinc ion binding"/>
    <property type="evidence" value="ECO:0007669"/>
    <property type="project" value="UniProtKB-KW"/>
</dbReference>
<dbReference type="WBParaSite" id="TREG1_105830.1">
    <property type="protein sequence ID" value="TREG1_105830.1"/>
    <property type="gene ID" value="TREG1_105830"/>
</dbReference>
<keyword evidence="3" id="KW-0479">Metal-binding</keyword>